<evidence type="ECO:0000313" key="6">
    <source>
        <dbReference type="Proteomes" id="UP000306825"/>
    </source>
</evidence>
<keyword evidence="2" id="KW-0808">Transferase</keyword>
<dbReference type="Proteomes" id="UP000306825">
    <property type="component" value="Chromosome"/>
</dbReference>
<dbReference type="GO" id="GO:0032259">
    <property type="term" value="P:methylation"/>
    <property type="evidence" value="ECO:0007669"/>
    <property type="project" value="UniProtKB-KW"/>
</dbReference>
<proteinExistence type="predicted"/>
<evidence type="ECO:0000259" key="4">
    <source>
        <dbReference type="Pfam" id="PF10672"/>
    </source>
</evidence>
<dbReference type="CDD" id="cd02440">
    <property type="entry name" value="AdoMet_MTases"/>
    <property type="match status" value="1"/>
</dbReference>
<keyword evidence="6" id="KW-1185">Reference proteome</keyword>
<dbReference type="GO" id="GO:0008168">
    <property type="term" value="F:methyltransferase activity"/>
    <property type="evidence" value="ECO:0007669"/>
    <property type="project" value="UniProtKB-KW"/>
</dbReference>
<accession>A0ABX5V838</accession>
<evidence type="ECO:0000256" key="1">
    <source>
        <dbReference type="ARBA" id="ARBA00022603"/>
    </source>
</evidence>
<protein>
    <submittedName>
        <fullName evidence="5">Methyltransferase</fullName>
    </submittedName>
</protein>
<name>A0ABX5V838_9BACT</name>
<dbReference type="InterPro" id="IPR029063">
    <property type="entry name" value="SAM-dependent_MTases_sf"/>
</dbReference>
<dbReference type="Gene3D" id="3.40.50.150">
    <property type="entry name" value="Vaccinia Virus protein VP39"/>
    <property type="match status" value="1"/>
</dbReference>
<dbReference type="Pfam" id="PF10672">
    <property type="entry name" value="Methyltrans_SAM"/>
    <property type="match status" value="1"/>
</dbReference>
<organism evidence="5 6">
    <name type="scientific">Caminibacter mediatlanticus TB-2</name>
    <dbReference type="NCBI Taxonomy" id="391592"/>
    <lineage>
        <taxon>Bacteria</taxon>
        <taxon>Pseudomonadati</taxon>
        <taxon>Campylobacterota</taxon>
        <taxon>Epsilonproteobacteria</taxon>
        <taxon>Nautiliales</taxon>
        <taxon>Nautiliaceae</taxon>
        <taxon>Caminibacter</taxon>
    </lineage>
</organism>
<gene>
    <name evidence="5" type="ORF">FE773_04395</name>
</gene>
<evidence type="ECO:0000256" key="3">
    <source>
        <dbReference type="ARBA" id="ARBA00022691"/>
    </source>
</evidence>
<dbReference type="EMBL" id="CP040463">
    <property type="protein sequence ID" value="QCT94443.1"/>
    <property type="molecule type" value="Genomic_DNA"/>
</dbReference>
<keyword evidence="1 5" id="KW-0489">Methyltransferase</keyword>
<dbReference type="PANTHER" id="PTHR43042:SF3">
    <property type="entry name" value="RIBOSOMAL RNA LARGE SUBUNIT METHYLTRANSFERASE YWBD-RELATED"/>
    <property type="match status" value="1"/>
</dbReference>
<dbReference type="InterPro" id="IPR019614">
    <property type="entry name" value="SAM-dep_methyl-trfase"/>
</dbReference>
<dbReference type="RefSeq" id="WP_138323230.1">
    <property type="nucleotide sequence ID" value="NZ_CP040463.1"/>
</dbReference>
<reference evidence="5 6" key="1">
    <citation type="submission" date="2019-05" db="EMBL/GenBank/DDBJ databases">
        <title>A comparative analysis of the Nautiliaceae.</title>
        <authorList>
            <person name="Grosche A."/>
            <person name="Smedile F."/>
            <person name="Vetriani C."/>
        </authorList>
    </citation>
    <scope>NUCLEOTIDE SEQUENCE [LARGE SCALE GENOMIC DNA]</scope>
    <source>
        <strain evidence="5 6">TB-2</strain>
    </source>
</reference>
<dbReference type="PANTHER" id="PTHR43042">
    <property type="entry name" value="SAM-DEPENDENT METHYLTRANSFERASE"/>
    <property type="match status" value="1"/>
</dbReference>
<keyword evidence="3" id="KW-0949">S-adenosyl-L-methionine</keyword>
<dbReference type="SUPFAM" id="SSF53335">
    <property type="entry name" value="S-adenosyl-L-methionine-dependent methyltransferases"/>
    <property type="match status" value="1"/>
</dbReference>
<evidence type="ECO:0000256" key="2">
    <source>
        <dbReference type="ARBA" id="ARBA00022679"/>
    </source>
</evidence>
<feature type="domain" description="S-adenosylmethionine-dependent methyltransferase" evidence="4">
    <location>
        <begin position="18"/>
        <end position="273"/>
    </location>
</feature>
<sequence>MKEFLEKILNTPTNEEFKRLYHGRGEKTYPFLTIDSINEILFVQFFEKNNLEEEIIEFLKNTKKYPHIIIKKRFTNETFAIKGEIPKIYYAIENNIKFKLNFYNQNIGYFGDSKNARKYIETTSTNKRVLNLFAYTCGFSLFAKKGNAKEVINIDMSKSALSIGMHNHQINNLYDKTIKFLPYNILKSLKKIENLGKFDIIIIDPPTHQKGSFIASKDYIKIIKKLNNISHTNTTLLACINDPKIKKKEFINLIENNSNYKFKEKISPPKEYINSSLKSFIFSPKFI</sequence>
<evidence type="ECO:0000313" key="5">
    <source>
        <dbReference type="EMBL" id="QCT94443.1"/>
    </source>
</evidence>